<evidence type="ECO:0000259" key="2">
    <source>
        <dbReference type="Pfam" id="PF00144"/>
    </source>
</evidence>
<feature type="transmembrane region" description="Helical" evidence="1">
    <location>
        <begin position="7"/>
        <end position="28"/>
    </location>
</feature>
<dbReference type="EMBL" id="FMZH01000005">
    <property type="protein sequence ID" value="SDD32469.1"/>
    <property type="molecule type" value="Genomic_DNA"/>
</dbReference>
<proteinExistence type="predicted"/>
<keyword evidence="1" id="KW-1133">Transmembrane helix</keyword>
<evidence type="ECO:0000256" key="1">
    <source>
        <dbReference type="SAM" id="Phobius"/>
    </source>
</evidence>
<gene>
    <name evidence="3" type="ORF">SAMN04488024_105124</name>
</gene>
<dbReference type="AlphaFoldDB" id="A0A1G6TTV8"/>
<name>A0A1G6TTV8_9SPHI</name>
<dbReference type="Proteomes" id="UP000199455">
    <property type="component" value="Unassembled WGS sequence"/>
</dbReference>
<reference evidence="4" key="1">
    <citation type="submission" date="2016-10" db="EMBL/GenBank/DDBJ databases">
        <authorList>
            <person name="Varghese N."/>
            <person name="Submissions S."/>
        </authorList>
    </citation>
    <scope>NUCLEOTIDE SEQUENCE [LARGE SCALE GENOMIC DNA]</scope>
    <source>
        <strain evidence="4">DSM 18609</strain>
    </source>
</reference>
<keyword evidence="1" id="KW-0472">Membrane</keyword>
<dbReference type="PANTHER" id="PTHR43283:SF7">
    <property type="entry name" value="BETA-LACTAMASE-RELATED DOMAIN-CONTAINING PROTEIN"/>
    <property type="match status" value="1"/>
</dbReference>
<dbReference type="Pfam" id="PF00144">
    <property type="entry name" value="Beta-lactamase"/>
    <property type="match status" value="1"/>
</dbReference>
<protein>
    <submittedName>
        <fullName evidence="3">CubicO group peptidase, beta-lactamase class C family</fullName>
    </submittedName>
</protein>
<dbReference type="STRING" id="390242.SAMN04488024_105124"/>
<dbReference type="SUPFAM" id="SSF56601">
    <property type="entry name" value="beta-lactamase/transpeptidase-like"/>
    <property type="match status" value="1"/>
</dbReference>
<accession>A0A1G6TTV8</accession>
<dbReference type="Gene3D" id="3.40.710.10">
    <property type="entry name" value="DD-peptidase/beta-lactamase superfamily"/>
    <property type="match status" value="1"/>
</dbReference>
<evidence type="ECO:0000313" key="3">
    <source>
        <dbReference type="EMBL" id="SDD32469.1"/>
    </source>
</evidence>
<dbReference type="PANTHER" id="PTHR43283">
    <property type="entry name" value="BETA-LACTAMASE-RELATED"/>
    <property type="match status" value="1"/>
</dbReference>
<feature type="domain" description="Beta-lactamase-related" evidence="2">
    <location>
        <begin position="97"/>
        <end position="369"/>
    </location>
</feature>
<sequence length="396" mass="45039">MKTIKKILLIFIYAFFFSLFGLFVWHPYLLKVLKYRTPGAETYKAFPQELVHKSDSAFHFIRPAVQRNDLDTLHVLDGENHSIPLKAYLKNGAINVFLVIRNDSVLYERYDKGYSDSTLTTIFSGAKSMISILIGQAINERKIKSLSDKVTVYIPELKANPAFAEITLKNLLDMKSGLDFQDAIGGILKAFFSDEAKYYYTDNVKAELMKVKLVNRPGTVWKYKSIDPILLGWVLKKATGQSVAQYFQSHLWQKIGAEYNATWGLDQLNGITNTASRFQVTAIDWAKIGRLYLNKGKYNGLQVVPENWVNQSVNIGTEKPASAKGWQQSAHHYLWWIPQEGEKGDYAAEGMLGQRLYIDPKTNTIIVQFADHGAGNYPYRKISRYLSGLPFSYPKS</sequence>
<dbReference type="InterPro" id="IPR012338">
    <property type="entry name" value="Beta-lactam/transpept-like"/>
</dbReference>
<dbReference type="InterPro" id="IPR001466">
    <property type="entry name" value="Beta-lactam-related"/>
</dbReference>
<keyword evidence="4" id="KW-1185">Reference proteome</keyword>
<evidence type="ECO:0000313" key="4">
    <source>
        <dbReference type="Proteomes" id="UP000199455"/>
    </source>
</evidence>
<dbReference type="RefSeq" id="WP_090769041.1">
    <property type="nucleotide sequence ID" value="NZ_FMZH01000005.1"/>
</dbReference>
<organism evidence="3 4">
    <name type="scientific">Pedobacter soli</name>
    <dbReference type="NCBI Taxonomy" id="390242"/>
    <lineage>
        <taxon>Bacteria</taxon>
        <taxon>Pseudomonadati</taxon>
        <taxon>Bacteroidota</taxon>
        <taxon>Sphingobacteriia</taxon>
        <taxon>Sphingobacteriales</taxon>
        <taxon>Sphingobacteriaceae</taxon>
        <taxon>Pedobacter</taxon>
    </lineage>
</organism>
<dbReference type="InterPro" id="IPR050789">
    <property type="entry name" value="Diverse_Enzym_Activities"/>
</dbReference>
<keyword evidence="1" id="KW-0812">Transmembrane</keyword>